<dbReference type="InterPro" id="IPR023393">
    <property type="entry name" value="START-like_dom_sf"/>
</dbReference>
<dbReference type="Pfam" id="PF10604">
    <property type="entry name" value="Polyketide_cyc2"/>
    <property type="match status" value="1"/>
</dbReference>
<dbReference type="Proteomes" id="UP000011083">
    <property type="component" value="Unassembled WGS sequence"/>
</dbReference>
<dbReference type="GeneID" id="14914379"/>
<dbReference type="VEuPathDB" id="AmoebaDB:ACA1_076100"/>
<protein>
    <recommendedName>
        <fullName evidence="3">SRPBCC family protein</fullName>
    </recommendedName>
</protein>
<reference evidence="1 2" key="1">
    <citation type="journal article" date="2013" name="Genome Biol.">
        <title>Genome of Acanthamoeba castellanii highlights extensive lateral gene transfer and early evolution of tyrosine kinase signaling.</title>
        <authorList>
            <person name="Clarke M."/>
            <person name="Lohan A.J."/>
            <person name="Liu B."/>
            <person name="Lagkouvardos I."/>
            <person name="Roy S."/>
            <person name="Zafar N."/>
            <person name="Bertelli C."/>
            <person name="Schilde C."/>
            <person name="Kianianmomeni A."/>
            <person name="Burglin T.R."/>
            <person name="Frech C."/>
            <person name="Turcotte B."/>
            <person name="Kopec K.O."/>
            <person name="Synnott J.M."/>
            <person name="Choo C."/>
            <person name="Paponov I."/>
            <person name="Finkler A."/>
            <person name="Soon Heng Tan C."/>
            <person name="Hutchins A.P."/>
            <person name="Weinmeier T."/>
            <person name="Rattei T."/>
            <person name="Chu J.S."/>
            <person name="Gimenez G."/>
            <person name="Irimia M."/>
            <person name="Rigden D.J."/>
            <person name="Fitzpatrick D.A."/>
            <person name="Lorenzo-Morales J."/>
            <person name="Bateman A."/>
            <person name="Chiu C.H."/>
            <person name="Tang P."/>
            <person name="Hegemann P."/>
            <person name="Fromm H."/>
            <person name="Raoult D."/>
            <person name="Greub G."/>
            <person name="Miranda-Saavedra D."/>
            <person name="Chen N."/>
            <person name="Nash P."/>
            <person name="Ginger M.L."/>
            <person name="Horn M."/>
            <person name="Schaap P."/>
            <person name="Caler L."/>
            <person name="Loftus B."/>
        </authorList>
    </citation>
    <scope>NUCLEOTIDE SEQUENCE [LARGE SCALE GENOMIC DNA]</scope>
    <source>
        <strain evidence="1 2">Neff</strain>
    </source>
</reference>
<proteinExistence type="predicted"/>
<dbReference type="InterPro" id="IPR019587">
    <property type="entry name" value="Polyketide_cyclase/dehydratase"/>
</dbReference>
<dbReference type="AlphaFoldDB" id="L8GL64"/>
<sequence length="164" mass="17743">MSSAENKLGRKGKVYVSTVIDAPIEAVWATAGRFADLSWGGVNSKYLEEGYAKEDNVVGKHRLIDLGGKHIHEILTSLSDAEHFYTYHITKSDEGVFPGALANYHARISFKRVTDKNATFAEWSAEFDGEEATAAAVEQAIGQGVFTGAFNSLRKALADKTSGA</sequence>
<name>L8GL64_ACACF</name>
<dbReference type="KEGG" id="acan:ACA1_076100"/>
<evidence type="ECO:0000313" key="1">
    <source>
        <dbReference type="EMBL" id="ELR13767.1"/>
    </source>
</evidence>
<dbReference type="PANTHER" id="PTHR39332:SF7">
    <property type="entry name" value="SRPBCC FAMILY PROTEIN"/>
    <property type="match status" value="1"/>
</dbReference>
<accession>L8GL64</accession>
<dbReference type="OMA" id="LPNWHPA"/>
<gene>
    <name evidence="1" type="ORF">ACA1_076100</name>
</gene>
<dbReference type="EMBL" id="KB008074">
    <property type="protein sequence ID" value="ELR13767.1"/>
    <property type="molecule type" value="Genomic_DNA"/>
</dbReference>
<dbReference type="Gene3D" id="3.30.530.20">
    <property type="match status" value="1"/>
</dbReference>
<dbReference type="PANTHER" id="PTHR39332">
    <property type="entry name" value="BLL4707 PROTEIN"/>
    <property type="match status" value="1"/>
</dbReference>
<evidence type="ECO:0008006" key="3">
    <source>
        <dbReference type="Google" id="ProtNLM"/>
    </source>
</evidence>
<dbReference type="CDD" id="cd07821">
    <property type="entry name" value="PYR_PYL_RCAR_like"/>
    <property type="match status" value="1"/>
</dbReference>
<dbReference type="SUPFAM" id="SSF55961">
    <property type="entry name" value="Bet v1-like"/>
    <property type="match status" value="1"/>
</dbReference>
<keyword evidence="2" id="KW-1185">Reference proteome</keyword>
<dbReference type="RefSeq" id="XP_004335780.1">
    <property type="nucleotide sequence ID" value="XM_004335732.1"/>
</dbReference>
<organism evidence="1 2">
    <name type="scientific">Acanthamoeba castellanii (strain ATCC 30010 / Neff)</name>
    <dbReference type="NCBI Taxonomy" id="1257118"/>
    <lineage>
        <taxon>Eukaryota</taxon>
        <taxon>Amoebozoa</taxon>
        <taxon>Discosea</taxon>
        <taxon>Longamoebia</taxon>
        <taxon>Centramoebida</taxon>
        <taxon>Acanthamoebidae</taxon>
        <taxon>Acanthamoeba</taxon>
    </lineage>
</organism>
<evidence type="ECO:0000313" key="2">
    <source>
        <dbReference type="Proteomes" id="UP000011083"/>
    </source>
</evidence>